<dbReference type="Pfam" id="PF00226">
    <property type="entry name" value="DnaJ"/>
    <property type="match status" value="1"/>
</dbReference>
<evidence type="ECO:0000256" key="1">
    <source>
        <dbReference type="ARBA" id="ARBA00023186"/>
    </source>
</evidence>
<dbReference type="PANTHER" id="PTHR24078">
    <property type="entry name" value="DNAJ HOMOLOG SUBFAMILY C MEMBER"/>
    <property type="match status" value="1"/>
</dbReference>
<dbReference type="InterPro" id="IPR036869">
    <property type="entry name" value="J_dom_sf"/>
</dbReference>
<dbReference type="GO" id="GO:0005829">
    <property type="term" value="C:cytosol"/>
    <property type="evidence" value="ECO:0007669"/>
    <property type="project" value="TreeGrafter"/>
</dbReference>
<dbReference type="SMART" id="SM00271">
    <property type="entry name" value="DnaJ"/>
    <property type="match status" value="1"/>
</dbReference>
<dbReference type="SUPFAM" id="SSF49493">
    <property type="entry name" value="HSP40/DnaJ peptide-binding domain"/>
    <property type="match status" value="1"/>
</dbReference>
<protein>
    <submittedName>
        <fullName evidence="4">(spotted green pufferfish) hypothetical protein</fullName>
    </submittedName>
</protein>
<name>Q4RZ33_TETNG</name>
<evidence type="ECO:0000259" key="3">
    <source>
        <dbReference type="PROSITE" id="PS50076"/>
    </source>
</evidence>
<feature type="non-terminal residue" evidence="4">
    <location>
        <position position="1"/>
    </location>
</feature>
<dbReference type="PROSITE" id="PS50076">
    <property type="entry name" value="DNAJ_2"/>
    <property type="match status" value="1"/>
</dbReference>
<dbReference type="GO" id="GO:0006457">
    <property type="term" value="P:protein folding"/>
    <property type="evidence" value="ECO:0007669"/>
    <property type="project" value="InterPro"/>
</dbReference>
<dbReference type="PRINTS" id="PR00625">
    <property type="entry name" value="JDOMAIN"/>
</dbReference>
<reference evidence="4" key="1">
    <citation type="journal article" date="2004" name="Nature">
        <title>Genome duplication in the teleost fish Tetraodon nigroviridis reveals the early vertebrate proto-karyotype.</title>
        <authorList>
            <person name="Jaillon O."/>
            <person name="Aury J.-M."/>
            <person name="Brunet F."/>
            <person name="Petit J.-L."/>
            <person name="Stange-Thomann N."/>
            <person name="Mauceli E."/>
            <person name="Bouneau L."/>
            <person name="Fischer C."/>
            <person name="Ozouf-Costaz C."/>
            <person name="Bernot A."/>
            <person name="Nicaud S."/>
            <person name="Jaffe D."/>
            <person name="Fisher S."/>
            <person name="Lutfalla G."/>
            <person name="Dossat C."/>
            <person name="Segurens B."/>
            <person name="Dasilva C."/>
            <person name="Salanoubat M."/>
            <person name="Levy M."/>
            <person name="Boudet N."/>
            <person name="Castellano S."/>
            <person name="Anthouard V."/>
            <person name="Jubin C."/>
            <person name="Castelli V."/>
            <person name="Katinka M."/>
            <person name="Vacherie B."/>
            <person name="Biemont C."/>
            <person name="Skalli Z."/>
            <person name="Cattolico L."/>
            <person name="Poulain J."/>
            <person name="De Berardinis V."/>
            <person name="Cruaud C."/>
            <person name="Duprat S."/>
            <person name="Brottier P."/>
            <person name="Coutanceau J.-P."/>
            <person name="Gouzy J."/>
            <person name="Parra G."/>
            <person name="Lardier G."/>
            <person name="Chapple C."/>
            <person name="McKernan K.J."/>
            <person name="McEwan P."/>
            <person name="Bosak S."/>
            <person name="Kellis M."/>
            <person name="Volff J.-N."/>
            <person name="Guigo R."/>
            <person name="Zody M.C."/>
            <person name="Mesirov J."/>
            <person name="Lindblad-Toh K."/>
            <person name="Birren B."/>
            <person name="Nusbaum C."/>
            <person name="Kahn D."/>
            <person name="Robinson-Rechavi M."/>
            <person name="Laudet V."/>
            <person name="Schachter V."/>
            <person name="Quetier F."/>
            <person name="Saurin W."/>
            <person name="Scarpelli C."/>
            <person name="Wincker P."/>
            <person name="Lander E.S."/>
            <person name="Weissenbach J."/>
            <person name="Roest Crollius H."/>
        </authorList>
    </citation>
    <scope>NUCLEOTIDE SEQUENCE [LARGE SCALE GENOMIC DNA]</scope>
</reference>
<dbReference type="InterPro" id="IPR001623">
    <property type="entry name" value="DnaJ_domain"/>
</dbReference>
<dbReference type="SUPFAM" id="SSF46565">
    <property type="entry name" value="Chaperone J-domain"/>
    <property type="match status" value="1"/>
</dbReference>
<dbReference type="CDD" id="cd06257">
    <property type="entry name" value="DnaJ"/>
    <property type="match status" value="1"/>
</dbReference>
<proteinExistence type="predicted"/>
<evidence type="ECO:0000313" key="4">
    <source>
        <dbReference type="EMBL" id="CAG06349.1"/>
    </source>
</evidence>
<dbReference type="FunFam" id="2.60.260.20:FF:000002">
    <property type="entry name" value="Dnaj homolog subfamily b member"/>
    <property type="match status" value="1"/>
</dbReference>
<dbReference type="OrthoDB" id="550424at2759"/>
<feature type="region of interest" description="Disordered" evidence="2">
    <location>
        <begin position="137"/>
        <end position="162"/>
    </location>
</feature>
<feature type="domain" description="J" evidence="3">
    <location>
        <begin position="166"/>
        <end position="230"/>
    </location>
</feature>
<dbReference type="InterPro" id="IPR002939">
    <property type="entry name" value="DnaJ_C"/>
</dbReference>
<sequence>MRGRRSALGRRTPETSLQKEKEAGTSAPITAPGPIALRRTIRTPASPAVRQETGGAGESSVTLRGRRGEKKRHSQQLQPERSRFSTSAAGQRPQAHTLPVPATAPLPAAAMVLIWTQFGVNHKNVNVKCKVRVVHRGDSAGSSSSAEGSKPEADTPCPTTKPTGKDFYKVLGVSPESNEDEIKKAYRKLALRFHPDKNSDADAEDRFKEIAEAYEILTDPKKRSIYDQFGEEGLKNGVSNASQGKVFRNHFHGDPHATFSDHYDFFFGSDFDGEDDLFNPFRRFPFSHVNGFAGPDGRARRAQAKEVVHDLPVTLEEVMHGCTKHVKVTRSRLGPEGHGLRSEEKVLNVVVKKGWKAGTRITFPREGDETPNSTPADITFILRDEEHPSYRRDGSNIVYTAKISLKE</sequence>
<dbReference type="Pfam" id="PF01556">
    <property type="entry name" value="DnaJ_C"/>
    <property type="match status" value="1"/>
</dbReference>
<feature type="compositionally biased region" description="Basic and acidic residues" evidence="2">
    <location>
        <begin position="11"/>
        <end position="23"/>
    </location>
</feature>
<gene>
    <name evidence="4" type="ORF">GSTENG00026675001</name>
</gene>
<dbReference type="EMBL" id="CAAE01014971">
    <property type="protein sequence ID" value="CAG06349.1"/>
    <property type="molecule type" value="Genomic_DNA"/>
</dbReference>
<dbReference type="KEGG" id="tng:GSTEN00026675G001"/>
<dbReference type="InterPro" id="IPR051339">
    <property type="entry name" value="DnaJ_subfamily_B"/>
</dbReference>
<feature type="compositionally biased region" description="Basic residues" evidence="2">
    <location>
        <begin position="64"/>
        <end position="74"/>
    </location>
</feature>
<evidence type="ECO:0000256" key="2">
    <source>
        <dbReference type="SAM" id="MobiDB-lite"/>
    </source>
</evidence>
<reference evidence="4" key="2">
    <citation type="submission" date="2004-02" db="EMBL/GenBank/DDBJ databases">
        <authorList>
            <consortium name="Genoscope"/>
            <consortium name="Whitehead Institute Centre for Genome Research"/>
        </authorList>
    </citation>
    <scope>NUCLEOTIDE SEQUENCE</scope>
</reference>
<dbReference type="GO" id="GO:0051082">
    <property type="term" value="F:unfolded protein binding"/>
    <property type="evidence" value="ECO:0007669"/>
    <property type="project" value="InterPro"/>
</dbReference>
<dbReference type="AlphaFoldDB" id="Q4RZ33"/>
<dbReference type="InterPro" id="IPR008971">
    <property type="entry name" value="HSP40/DnaJ_pept-bd"/>
</dbReference>
<dbReference type="PROSITE" id="PS00636">
    <property type="entry name" value="DNAJ_1"/>
    <property type="match status" value="1"/>
</dbReference>
<feature type="compositionally biased region" description="Low complexity" evidence="2">
    <location>
        <begin position="139"/>
        <end position="148"/>
    </location>
</feature>
<organism evidence="4">
    <name type="scientific">Tetraodon nigroviridis</name>
    <name type="common">Spotted green pufferfish</name>
    <name type="synonym">Chelonodon nigroviridis</name>
    <dbReference type="NCBI Taxonomy" id="99883"/>
    <lineage>
        <taxon>Eukaryota</taxon>
        <taxon>Metazoa</taxon>
        <taxon>Chordata</taxon>
        <taxon>Craniata</taxon>
        <taxon>Vertebrata</taxon>
        <taxon>Euteleostomi</taxon>
        <taxon>Actinopterygii</taxon>
        <taxon>Neopterygii</taxon>
        <taxon>Teleostei</taxon>
        <taxon>Neoteleostei</taxon>
        <taxon>Acanthomorphata</taxon>
        <taxon>Eupercaria</taxon>
        <taxon>Tetraodontiformes</taxon>
        <taxon>Tetradontoidea</taxon>
        <taxon>Tetraodontidae</taxon>
        <taxon>Tetraodon</taxon>
    </lineage>
</organism>
<dbReference type="CDD" id="cd10747">
    <property type="entry name" value="DnaJ_C"/>
    <property type="match status" value="1"/>
</dbReference>
<feature type="compositionally biased region" description="Polar residues" evidence="2">
    <location>
        <begin position="75"/>
        <end position="89"/>
    </location>
</feature>
<comment type="caution">
    <text evidence="4">The sequence shown here is derived from an EMBL/GenBank/DDBJ whole genome shotgun (WGS) entry which is preliminary data.</text>
</comment>
<dbReference type="InterPro" id="IPR018253">
    <property type="entry name" value="DnaJ_domain_CS"/>
</dbReference>
<dbReference type="GO" id="GO:0051087">
    <property type="term" value="F:protein-folding chaperone binding"/>
    <property type="evidence" value="ECO:0007669"/>
    <property type="project" value="TreeGrafter"/>
</dbReference>
<dbReference type="Gene3D" id="2.60.260.20">
    <property type="entry name" value="Urease metallochaperone UreE, N-terminal domain"/>
    <property type="match status" value="1"/>
</dbReference>
<dbReference type="Gene3D" id="1.10.287.110">
    <property type="entry name" value="DnaJ domain"/>
    <property type="match status" value="1"/>
</dbReference>
<feature type="region of interest" description="Disordered" evidence="2">
    <location>
        <begin position="1"/>
        <end position="98"/>
    </location>
</feature>
<dbReference type="PANTHER" id="PTHR24078:SF559">
    <property type="entry name" value="DNAJ (HSP40) HOMOLOG, SUBFAMILY B, MEMBER 5-LIKE"/>
    <property type="match status" value="1"/>
</dbReference>
<accession>Q4RZ33</accession>
<keyword evidence="1" id="KW-0143">Chaperone</keyword>